<evidence type="ECO:0000313" key="1">
    <source>
        <dbReference type="EMBL" id="AFT74464.1"/>
    </source>
</evidence>
<protein>
    <recommendedName>
        <fullName evidence="3">Mu-like prophage protein gp36</fullName>
    </recommendedName>
</protein>
<dbReference type="EMBL" id="CP003844">
    <property type="protein sequence ID" value="AFT74464.1"/>
    <property type="molecule type" value="Genomic_DNA"/>
</dbReference>
<dbReference type="AlphaFoldDB" id="A0AB32ZYR6"/>
<gene>
    <name evidence="1" type="ordered locus">AMEC673_08850</name>
</gene>
<dbReference type="RefSeq" id="WP_014976439.1">
    <property type="nucleotide sequence ID" value="NC_018678.1"/>
</dbReference>
<organism evidence="1 2">
    <name type="scientific">Alteromonas macleodii (strain English Channel 673)</name>
    <dbReference type="NCBI Taxonomy" id="1004788"/>
    <lineage>
        <taxon>Bacteria</taxon>
        <taxon>Pseudomonadati</taxon>
        <taxon>Pseudomonadota</taxon>
        <taxon>Gammaproteobacteria</taxon>
        <taxon>Alteromonadales</taxon>
        <taxon>Alteromonadaceae</taxon>
        <taxon>Alteromonas/Salinimonas group</taxon>
        <taxon>Alteromonas</taxon>
    </lineage>
</organism>
<dbReference type="InterPro" id="IPR009752">
    <property type="entry name" value="Phage_Mu_GpJ"/>
</dbReference>
<evidence type="ECO:0000313" key="2">
    <source>
        <dbReference type="Proteomes" id="UP000006296"/>
    </source>
</evidence>
<dbReference type="Pfam" id="PF07030">
    <property type="entry name" value="Phage_Mu_Gp36"/>
    <property type="match status" value="1"/>
</dbReference>
<reference evidence="2" key="1">
    <citation type="journal article" date="2012" name="Sci. Rep.">
        <title>Genomes of surface isolates of Alteromonas macleodii: the life of a widespread marine opportunistic copiotroph.</title>
        <authorList>
            <person name="Lopez-Perez M."/>
            <person name="Gonzaga A."/>
            <person name="Martin-Cuadrado A.B."/>
            <person name="Onyshchenko O."/>
            <person name="Ghavidel A."/>
            <person name="Ghai R."/>
            <person name="Rodriguez-Valera F."/>
        </authorList>
    </citation>
    <scope>NUCLEOTIDE SEQUENCE [LARGE SCALE GENOMIC DNA]</scope>
    <source>
        <strain evidence="2">English Channel 673</strain>
    </source>
</reference>
<sequence>MAYCTTDNLIDRYGADELLRLTDRDNNGFIDEQAVSAAIEDASDLIDGYLGGRYTLPLNVVPSVLIKICADIARFNMYDHTVPETVDKNNKAAMDFLKSVGKGEVRLGLSDSNESPASDDQIQIQSEEGVFSRRNSKGFI</sequence>
<dbReference type="Proteomes" id="UP000006296">
    <property type="component" value="Chromosome"/>
</dbReference>
<proteinExistence type="predicted"/>
<evidence type="ECO:0008006" key="3">
    <source>
        <dbReference type="Google" id="ProtNLM"/>
    </source>
</evidence>
<accession>A0AB32ZYR6</accession>
<dbReference type="KEGG" id="amg:AMEC673_08850"/>
<name>A0AB32ZYR6_ALTME</name>